<dbReference type="KEGG" id="luo:HHL09_05470"/>
<dbReference type="SUPFAM" id="SSF51306">
    <property type="entry name" value="LexA/Signal peptidase"/>
    <property type="match status" value="1"/>
</dbReference>
<reference evidence="2 3" key="1">
    <citation type="submission" date="2020-04" db="EMBL/GenBank/DDBJ databases">
        <title>Luteolibacter sp. G-1-1-1 isolated from soil.</title>
        <authorList>
            <person name="Dahal R.H."/>
        </authorList>
    </citation>
    <scope>NUCLEOTIDE SEQUENCE [LARGE SCALE GENOMIC DNA]</scope>
    <source>
        <strain evidence="2 3">G-1-1-1</strain>
    </source>
</reference>
<gene>
    <name evidence="2" type="ORF">HHL09_05470</name>
</gene>
<dbReference type="EMBL" id="CP051774">
    <property type="protein sequence ID" value="QJE95246.1"/>
    <property type="molecule type" value="Genomic_DNA"/>
</dbReference>
<accession>A0A858RDT7</accession>
<sequence>MSEPDSTPVKKVSAPIRMDPALQAKVSEAVELTGLSQAEIMRLALAIGLEDLRRVNYDIPALISQSARPDLEATARRGSLTVVPAEAPAFYITRRGSVAAGGRSSADVTEEEMPVGKSYAKECYALRVLGHSMEPKIPDGSTIVVKTWKDGYPKKGTVVVYNDGHGATLKVYDTEKRDDPENPGSLGKVPVLRSLNPEYTDVEPLEGGKIDAVLVEVL</sequence>
<dbReference type="Pfam" id="PF00717">
    <property type="entry name" value="Peptidase_S24"/>
    <property type="match status" value="1"/>
</dbReference>
<evidence type="ECO:0000313" key="3">
    <source>
        <dbReference type="Proteomes" id="UP000501812"/>
    </source>
</evidence>
<organism evidence="2 3">
    <name type="scientific">Luteolibacter luteus</name>
    <dbReference type="NCBI Taxonomy" id="2728835"/>
    <lineage>
        <taxon>Bacteria</taxon>
        <taxon>Pseudomonadati</taxon>
        <taxon>Verrucomicrobiota</taxon>
        <taxon>Verrucomicrobiia</taxon>
        <taxon>Verrucomicrobiales</taxon>
        <taxon>Verrucomicrobiaceae</taxon>
        <taxon>Luteolibacter</taxon>
    </lineage>
</organism>
<dbReference type="CDD" id="cd06529">
    <property type="entry name" value="S24_LexA-like"/>
    <property type="match status" value="1"/>
</dbReference>
<dbReference type="InterPro" id="IPR036286">
    <property type="entry name" value="LexA/Signal_pep-like_sf"/>
</dbReference>
<feature type="domain" description="Peptidase S24/S26A/S26B/S26C" evidence="1">
    <location>
        <begin position="96"/>
        <end position="176"/>
    </location>
</feature>
<keyword evidence="3" id="KW-1185">Reference proteome</keyword>
<proteinExistence type="predicted"/>
<evidence type="ECO:0000259" key="1">
    <source>
        <dbReference type="Pfam" id="PF00717"/>
    </source>
</evidence>
<protein>
    <submittedName>
        <fullName evidence="2">S24 family peptidase</fullName>
    </submittedName>
</protein>
<dbReference type="InterPro" id="IPR015927">
    <property type="entry name" value="Peptidase_S24_S26A/B/C"/>
</dbReference>
<dbReference type="Gene3D" id="2.10.109.10">
    <property type="entry name" value="Umud Fragment, subunit A"/>
    <property type="match status" value="1"/>
</dbReference>
<evidence type="ECO:0000313" key="2">
    <source>
        <dbReference type="EMBL" id="QJE95246.1"/>
    </source>
</evidence>
<dbReference type="AlphaFoldDB" id="A0A858RDT7"/>
<dbReference type="RefSeq" id="WP_169453501.1">
    <property type="nucleotide sequence ID" value="NZ_CP051774.1"/>
</dbReference>
<dbReference type="InterPro" id="IPR039418">
    <property type="entry name" value="LexA-like"/>
</dbReference>
<dbReference type="Proteomes" id="UP000501812">
    <property type="component" value="Chromosome"/>
</dbReference>
<name>A0A858RDT7_9BACT</name>